<feature type="signal peptide" evidence="1">
    <location>
        <begin position="1"/>
        <end position="21"/>
    </location>
</feature>
<dbReference type="Pfam" id="PF13385">
    <property type="entry name" value="Laminin_G_3"/>
    <property type="match status" value="1"/>
</dbReference>
<keyword evidence="3" id="KW-1185">Reference proteome</keyword>
<dbReference type="AlphaFoldDB" id="A0A6P1NYA3"/>
<sequence length="229" mass="25281">MKQINLLVYSASLALAFTACTPQKPILWNVTPTGLAGQATTVLGNPTQGAGRNGAPAVAFDGVDDGFLIDHNAIAGVDEFTVEVIFKPNAAYPSNIEQRFLHIEDPANPNRRLLLELRLTQDNQWYADFFVKSDNGQLTLMDSTKTHPVNQWATMTLVYKDKKVTGYVNGRPEVTGNLEFLPLPASAKTAIGTRMDKRSWFNGEIETVRFFQTALMPKKYSDGLPTTTQ</sequence>
<reference evidence="2 3" key="1">
    <citation type="submission" date="2020-01" db="EMBL/GenBank/DDBJ databases">
        <authorList>
            <person name="Kim M."/>
        </authorList>
    </citation>
    <scope>NUCLEOTIDE SEQUENCE [LARGE SCALE GENOMIC DNA]</scope>
    <source>
        <strain evidence="2 3">BT10</strain>
    </source>
</reference>
<dbReference type="InterPro" id="IPR013320">
    <property type="entry name" value="ConA-like_dom_sf"/>
</dbReference>
<feature type="chain" id="PRO_5027066639" evidence="1">
    <location>
        <begin position="22"/>
        <end position="229"/>
    </location>
</feature>
<dbReference type="Gene3D" id="2.60.120.200">
    <property type="match status" value="1"/>
</dbReference>
<dbReference type="PROSITE" id="PS51257">
    <property type="entry name" value="PROKAR_LIPOPROTEIN"/>
    <property type="match status" value="1"/>
</dbReference>
<dbReference type="KEGG" id="nib:GU926_04420"/>
<evidence type="ECO:0000313" key="2">
    <source>
        <dbReference type="EMBL" id="QHL86721.1"/>
    </source>
</evidence>
<dbReference type="RefSeq" id="WP_160689390.1">
    <property type="nucleotide sequence ID" value="NZ_CP047897.1"/>
</dbReference>
<name>A0A6P1NYA3_9BACT</name>
<dbReference type="EMBL" id="CP047897">
    <property type="protein sequence ID" value="QHL86721.1"/>
    <property type="molecule type" value="Genomic_DNA"/>
</dbReference>
<evidence type="ECO:0000256" key="1">
    <source>
        <dbReference type="SAM" id="SignalP"/>
    </source>
</evidence>
<protein>
    <submittedName>
        <fullName evidence="2">LamG domain-containing protein</fullName>
    </submittedName>
</protein>
<dbReference type="GO" id="GO:0004553">
    <property type="term" value="F:hydrolase activity, hydrolyzing O-glycosyl compounds"/>
    <property type="evidence" value="ECO:0007669"/>
    <property type="project" value="UniProtKB-ARBA"/>
</dbReference>
<gene>
    <name evidence="2" type="ORF">GU926_04420</name>
</gene>
<proteinExistence type="predicted"/>
<keyword evidence="1" id="KW-0732">Signal</keyword>
<dbReference type="GO" id="GO:0005975">
    <property type="term" value="P:carbohydrate metabolic process"/>
    <property type="evidence" value="ECO:0007669"/>
    <property type="project" value="UniProtKB-ARBA"/>
</dbReference>
<organism evidence="2 3">
    <name type="scientific">Nibribacter ruber</name>
    <dbReference type="NCBI Taxonomy" id="2698458"/>
    <lineage>
        <taxon>Bacteria</taxon>
        <taxon>Pseudomonadati</taxon>
        <taxon>Bacteroidota</taxon>
        <taxon>Cytophagia</taxon>
        <taxon>Cytophagales</taxon>
        <taxon>Hymenobacteraceae</taxon>
        <taxon>Nibribacter</taxon>
    </lineage>
</organism>
<evidence type="ECO:0000313" key="3">
    <source>
        <dbReference type="Proteomes" id="UP000464214"/>
    </source>
</evidence>
<dbReference type="Proteomes" id="UP000464214">
    <property type="component" value="Chromosome"/>
</dbReference>
<dbReference type="SUPFAM" id="SSF49899">
    <property type="entry name" value="Concanavalin A-like lectins/glucanases"/>
    <property type="match status" value="1"/>
</dbReference>
<accession>A0A6P1NYA3</accession>